<dbReference type="Proteomes" id="UP000248405">
    <property type="component" value="Unassembled WGS sequence"/>
</dbReference>
<feature type="region of interest" description="Disordered" evidence="1">
    <location>
        <begin position="86"/>
        <end position="130"/>
    </location>
</feature>
<evidence type="ECO:0000256" key="1">
    <source>
        <dbReference type="SAM" id="MobiDB-lite"/>
    </source>
</evidence>
<feature type="region of interest" description="Disordered" evidence="1">
    <location>
        <begin position="859"/>
        <end position="895"/>
    </location>
</feature>
<feature type="compositionally biased region" description="Low complexity" evidence="1">
    <location>
        <begin position="250"/>
        <end position="266"/>
    </location>
</feature>
<feature type="compositionally biased region" description="Polar residues" evidence="1">
    <location>
        <begin position="910"/>
        <end position="926"/>
    </location>
</feature>
<keyword evidence="3" id="KW-1185">Reference proteome</keyword>
<dbReference type="OrthoDB" id="5367052at2759"/>
<feature type="compositionally biased region" description="Basic and acidic residues" evidence="1">
    <location>
        <begin position="528"/>
        <end position="542"/>
    </location>
</feature>
<feature type="compositionally biased region" description="Polar residues" evidence="1">
    <location>
        <begin position="351"/>
        <end position="365"/>
    </location>
</feature>
<feature type="region of interest" description="Disordered" evidence="1">
    <location>
        <begin position="908"/>
        <end position="937"/>
    </location>
</feature>
<feature type="compositionally biased region" description="Pro residues" evidence="1">
    <location>
        <begin position="666"/>
        <end position="676"/>
    </location>
</feature>
<dbReference type="EMBL" id="KZ821615">
    <property type="protein sequence ID" value="PYH73565.1"/>
    <property type="molecule type" value="Genomic_DNA"/>
</dbReference>
<feature type="compositionally biased region" description="Low complexity" evidence="1">
    <location>
        <begin position="147"/>
        <end position="165"/>
    </location>
</feature>
<dbReference type="GeneID" id="37207202"/>
<sequence length="1396" mass="153286">MLVERLIHTDWPVWACKPPPHLVGPEVVAKNRNRSALQPSGSFSIARPCWHNLISLLLFQPSAFSHGSVFGWPCILPWRSSGNAGDEPPSGPYSYSGWPTPLTSSNQPSPSRREHAVQPPPLTTSLGGHQFQGLGLALGSGYSSTPLSSTSLSSPFTQGQSPAVGSPGGAAIGSSPMASRQYNVPYNPQDWGPVGSGSMNAGQATYTPPNNMLRIVSQPRSTGPHSDVSLSPPPPPYSPPSQQHQRENVSQNTSSRGSTSPSMSSSYNGAVRAGGDAPSEYRQRRLPRTRPLSMFVGSESSHNRRVSLPPPPPLPPGLSSRSSSQNRSETYREPAPVMAGPGPHIVVSPDNLHSTQLSDDSNMLEPTQPFDTDRPPAARRAVSAGPAVNSASSSRAHSQSGARSPPGSSWEPGMPLPPPPPGPPPATRSQSVNGLSDSSSSRNSQGPARSGRARPPPVLGTGLDSIPPTPAGWVDETIDVKPRADRQPLTIDTATTTNMSGPESLESSRASHNPNSGGLFRSPAIKDPNAKGIRERRIERRNRQSQVLDSLSAVSMSSNPWAEALEQLKPSNLVLGESSVDTDNGRNPASAKAAPLSTRSISSDGPQITSRSRASSGGLFSNRSCSTPKPEPSPQVPTSTSRFAQTPPFSPGTERSSAFPKRTSPALPPKALPTPPLQSGSETTPSRPGSKEERPVSHILHLPNEPVTTVSPLAPRRVSAQQNPSLDSVVNRDDEFVRNAIQRHREFIEKEAGTMDEKEALRLFADFIISESQIRREKYAKVWDLDFYDVDSVRLKLFVCPPKPAPVPQNSQVVPGPSSRWASNPTAPKLSIPQVRPESAWWNNYQPCLSPIASLGLSNDEMSSRGRAPSRWWESKTGSSSEGGERRVQRSKRETKYMGLSRGALLWEESQGSSDTGNAGASNGGNQYAAYGPDEYPPEKVGWHEESAPADYSNNLRLGSTRRLEEVQRMDVSRLITLPPPYPRHYPAVNNSHPDLVTYRTLVRSITDLSEIKSTRQRHQTEMDGLFQDHQARIQEGRRQFKANIQSQIQQGSITFAEAAEAEAALIVEENQLERDLIKGGLDRYQETVFKPMRAILADRVDRATACIDELRGRLFDDARSETPDQTQEEGDEKPELLEKLTQLKWLFEAREQLHREVFDLISERDEKYRAVVLLPYKQASNEDKVCETNEFFVKDALDRRVEYEANALARLESFLDVIEGNVARGVEIQLSAFWDIAPSLSELVQQIPETLRGFTVQIPANEYDENPSYRAHPLQYLYTLVSHAEKSSYQYIESQINLFCLLHEVKSAVMRASCNLMEAERIRLGESESKVQQEMQETRTDEERTLTSDLKDKVATVEGQWAEALGSGIQRLRERVKEQLMVEDGWEDLEQLEQA</sequence>
<feature type="compositionally biased region" description="Polar residues" evidence="1">
    <location>
        <begin position="678"/>
        <end position="687"/>
    </location>
</feature>
<organism evidence="2 3">
    <name type="scientific">Aspergillus vadensis (strain CBS 113365 / IMI 142717 / IBT 24658)</name>
    <dbReference type="NCBI Taxonomy" id="1448311"/>
    <lineage>
        <taxon>Eukaryota</taxon>
        <taxon>Fungi</taxon>
        <taxon>Dikarya</taxon>
        <taxon>Ascomycota</taxon>
        <taxon>Pezizomycotina</taxon>
        <taxon>Eurotiomycetes</taxon>
        <taxon>Eurotiomycetidae</taxon>
        <taxon>Eurotiales</taxon>
        <taxon>Aspergillaceae</taxon>
        <taxon>Aspergillus</taxon>
        <taxon>Aspergillus subgen. Circumdati</taxon>
    </lineage>
</organism>
<evidence type="ECO:0000313" key="2">
    <source>
        <dbReference type="EMBL" id="PYH73565.1"/>
    </source>
</evidence>
<protein>
    <submittedName>
        <fullName evidence="2">Uncharacterized protein</fullName>
    </submittedName>
</protein>
<feature type="region of interest" description="Disordered" evidence="1">
    <location>
        <begin position="576"/>
        <end position="711"/>
    </location>
</feature>
<reference evidence="2" key="1">
    <citation type="submission" date="2016-12" db="EMBL/GenBank/DDBJ databases">
        <title>The genomes of Aspergillus section Nigri reveals drivers in fungal speciation.</title>
        <authorList>
            <consortium name="DOE Joint Genome Institute"/>
            <person name="Vesth T.C."/>
            <person name="Nybo J."/>
            <person name="Theobald S."/>
            <person name="Brandl J."/>
            <person name="Frisvad J.C."/>
            <person name="Nielsen K.F."/>
            <person name="Lyhne E.K."/>
            <person name="Kogle M.E."/>
            <person name="Kuo A."/>
            <person name="Riley R."/>
            <person name="Clum A."/>
            <person name="Nolan M."/>
            <person name="Lipzen A."/>
            <person name="Salamov A."/>
            <person name="Henrissat B."/>
            <person name="Wiebenga A."/>
            <person name="De Vries R.P."/>
            <person name="Grigoriev I.V."/>
            <person name="Mortensen U.H."/>
            <person name="Andersen M.R."/>
            <person name="Baker S.E."/>
        </authorList>
    </citation>
    <scope>NUCLEOTIDE SEQUENCE [LARGE SCALE GENOMIC DNA]</scope>
    <source>
        <strain evidence="2">CBS 113365</strain>
    </source>
</reference>
<feature type="compositionally biased region" description="Polar residues" evidence="1">
    <location>
        <begin position="490"/>
        <end position="516"/>
    </location>
</feature>
<feature type="compositionally biased region" description="Low complexity" evidence="1">
    <location>
        <begin position="390"/>
        <end position="404"/>
    </location>
</feature>
<feature type="region of interest" description="Disordered" evidence="1">
    <location>
        <begin position="147"/>
        <end position="176"/>
    </location>
</feature>
<evidence type="ECO:0000313" key="3">
    <source>
        <dbReference type="Proteomes" id="UP000248405"/>
    </source>
</evidence>
<feature type="compositionally biased region" description="Polar residues" evidence="1">
    <location>
        <begin position="597"/>
        <end position="627"/>
    </location>
</feature>
<name>A0A319BLK2_ASPVC</name>
<feature type="compositionally biased region" description="Pro residues" evidence="1">
    <location>
        <begin position="414"/>
        <end position="426"/>
    </location>
</feature>
<feature type="compositionally biased region" description="Low complexity" evidence="1">
    <location>
        <begin position="429"/>
        <end position="450"/>
    </location>
</feature>
<feature type="compositionally biased region" description="Basic and acidic residues" evidence="1">
    <location>
        <begin position="883"/>
        <end position="895"/>
    </location>
</feature>
<feature type="region of interest" description="Disordered" evidence="1">
    <location>
        <begin position="193"/>
        <end position="551"/>
    </location>
</feature>
<accession>A0A319BLK2</accession>
<dbReference type="RefSeq" id="XP_025567359.1">
    <property type="nucleotide sequence ID" value="XM_025702610.1"/>
</dbReference>
<gene>
    <name evidence="2" type="ORF">BO88DRAFT_329813</name>
</gene>
<feature type="region of interest" description="Disordered" evidence="1">
    <location>
        <begin position="807"/>
        <end position="826"/>
    </location>
</feature>
<feature type="compositionally biased region" description="Polar residues" evidence="1">
    <location>
        <begin position="101"/>
        <end position="110"/>
    </location>
</feature>
<feature type="compositionally biased region" description="Polar residues" evidence="1">
    <location>
        <begin position="197"/>
        <end position="210"/>
    </location>
</feature>
<proteinExistence type="predicted"/>